<dbReference type="InterPro" id="IPR023213">
    <property type="entry name" value="CAT-like_dom_sf"/>
</dbReference>
<dbReference type="InterPro" id="IPR009081">
    <property type="entry name" value="PP-bd_ACP"/>
</dbReference>
<dbReference type="AlphaFoldDB" id="A0A9E3HD77"/>
<dbReference type="SUPFAM" id="SSF47336">
    <property type="entry name" value="ACP-like"/>
    <property type="match status" value="1"/>
</dbReference>
<evidence type="ECO:0000259" key="4">
    <source>
        <dbReference type="PROSITE" id="PS50075"/>
    </source>
</evidence>
<evidence type="ECO:0000256" key="1">
    <source>
        <dbReference type="ARBA" id="ARBA00001957"/>
    </source>
</evidence>
<dbReference type="Pfam" id="PF00550">
    <property type="entry name" value="PP-binding"/>
    <property type="match status" value="1"/>
</dbReference>
<evidence type="ECO:0000256" key="2">
    <source>
        <dbReference type="ARBA" id="ARBA00022450"/>
    </source>
</evidence>
<dbReference type="NCBIfam" id="TIGR01720">
    <property type="entry name" value="NRPS-para261"/>
    <property type="match status" value="1"/>
</dbReference>
<dbReference type="Gene3D" id="3.30.559.30">
    <property type="entry name" value="Nonribosomal peptide synthetase, condensation domain"/>
    <property type="match status" value="1"/>
</dbReference>
<comment type="cofactor">
    <cofactor evidence="1">
        <name>pantetheine 4'-phosphate</name>
        <dbReference type="ChEBI" id="CHEBI:47942"/>
    </cofactor>
</comment>
<dbReference type="PROSITE" id="PS50075">
    <property type="entry name" value="CARRIER"/>
    <property type="match status" value="1"/>
</dbReference>
<dbReference type="EMBL" id="JAHHHW010000166">
    <property type="protein sequence ID" value="MBW4435393.1"/>
    <property type="molecule type" value="Genomic_DNA"/>
</dbReference>
<dbReference type="FunFam" id="1.10.1200.10:FF:000005">
    <property type="entry name" value="Nonribosomal peptide synthetase 1"/>
    <property type="match status" value="1"/>
</dbReference>
<evidence type="ECO:0000313" key="6">
    <source>
        <dbReference type="Proteomes" id="UP000813215"/>
    </source>
</evidence>
<accession>A0A9E3HD77</accession>
<evidence type="ECO:0000256" key="3">
    <source>
        <dbReference type="ARBA" id="ARBA00022553"/>
    </source>
</evidence>
<dbReference type="GO" id="GO:0003824">
    <property type="term" value="F:catalytic activity"/>
    <property type="evidence" value="ECO:0007669"/>
    <property type="project" value="InterPro"/>
</dbReference>
<protein>
    <recommendedName>
        <fullName evidence="4">Carrier domain-containing protein</fullName>
    </recommendedName>
</protein>
<evidence type="ECO:0000313" key="5">
    <source>
        <dbReference type="EMBL" id="MBW4435393.1"/>
    </source>
</evidence>
<dbReference type="SUPFAM" id="SSF52777">
    <property type="entry name" value="CoA-dependent acyltransferases"/>
    <property type="match status" value="2"/>
</dbReference>
<reference evidence="5" key="2">
    <citation type="journal article" date="2022" name="Microbiol. Resour. Announc.">
        <title>Metagenome Sequencing to Explore Phylogenomics of Terrestrial Cyanobacteria.</title>
        <authorList>
            <person name="Ward R.D."/>
            <person name="Stajich J.E."/>
            <person name="Johansen J.R."/>
            <person name="Huntemann M."/>
            <person name="Clum A."/>
            <person name="Foster B."/>
            <person name="Foster B."/>
            <person name="Roux S."/>
            <person name="Palaniappan K."/>
            <person name="Varghese N."/>
            <person name="Mukherjee S."/>
            <person name="Reddy T.B.K."/>
            <person name="Daum C."/>
            <person name="Copeland A."/>
            <person name="Chen I.A."/>
            <person name="Ivanova N.N."/>
            <person name="Kyrpides N.C."/>
            <person name="Shapiro N."/>
            <person name="Eloe-Fadrosh E.A."/>
            <person name="Pietrasiak N."/>
        </authorList>
    </citation>
    <scope>NUCLEOTIDE SEQUENCE</scope>
    <source>
        <strain evidence="5">HA4357-MV3</strain>
    </source>
</reference>
<keyword evidence="3" id="KW-0597">Phosphoprotein</keyword>
<dbReference type="PANTHER" id="PTHR45398:SF1">
    <property type="entry name" value="ENZYME, PUTATIVE (JCVI)-RELATED"/>
    <property type="match status" value="1"/>
</dbReference>
<dbReference type="InterPro" id="IPR010060">
    <property type="entry name" value="NRPS_synth"/>
</dbReference>
<dbReference type="Gene3D" id="1.10.1200.10">
    <property type="entry name" value="ACP-like"/>
    <property type="match status" value="1"/>
</dbReference>
<proteinExistence type="predicted"/>
<dbReference type="InterPro" id="IPR001242">
    <property type="entry name" value="Condensation_dom"/>
</dbReference>
<comment type="caution">
    <text evidence="5">The sequence shown here is derived from an EMBL/GenBank/DDBJ whole genome shotgun (WGS) entry which is preliminary data.</text>
</comment>
<dbReference type="GO" id="GO:0008610">
    <property type="term" value="P:lipid biosynthetic process"/>
    <property type="evidence" value="ECO:0007669"/>
    <property type="project" value="UniProtKB-ARBA"/>
</dbReference>
<dbReference type="Gene3D" id="3.30.559.10">
    <property type="entry name" value="Chloramphenicol acetyltransferase-like domain"/>
    <property type="match status" value="1"/>
</dbReference>
<reference evidence="5" key="1">
    <citation type="submission" date="2021-05" db="EMBL/GenBank/DDBJ databases">
        <authorList>
            <person name="Pietrasiak N."/>
            <person name="Ward R."/>
            <person name="Stajich J.E."/>
            <person name="Kurbessoian T."/>
        </authorList>
    </citation>
    <scope>NUCLEOTIDE SEQUENCE</scope>
    <source>
        <strain evidence="5">HA4357-MV3</strain>
    </source>
</reference>
<name>A0A9E3HD77_9NOST</name>
<dbReference type="PANTHER" id="PTHR45398">
    <property type="match status" value="1"/>
</dbReference>
<feature type="domain" description="Carrier" evidence="4">
    <location>
        <begin position="37"/>
        <end position="111"/>
    </location>
</feature>
<keyword evidence="2" id="KW-0596">Phosphopantetheine</keyword>
<dbReference type="InterPro" id="IPR036736">
    <property type="entry name" value="ACP-like_sf"/>
</dbReference>
<sequence>MSDELLKRIELLSTERRELLEMLMKEETTEAQTTYVAPRTPVEEALATIWSQALGIKQVGIHDNFLALGGDSIQSIQVVAKAHQLGLQFSTSQLFEYSSIAELATVVGTIPIRQAQQEPIIGAIPLTPIQKWFFEQNFPEPHHWNQAVLLELQPGQDPVLLEEACQKLLEHHDALRLRFEQKQGIWQQVNEGLGERVAFSQFNLSDVSQTEQTSAIEKIASELQSSLDLSQGPLMKVAFFNLGSHQTSRLLLILHHLTEDAFSLRVLVEDLQTAYQQLIRQEVINLPPKTTSFQQWSCLLMNYANSPELKQELNYWLAHPKQISSLPVDLRGGANTEASTRIVSVYLTPEETRILLQEIPAKYNTQINEVLLTALAQTISQWTGMDNLLIDLEGHGREEVISGVDLSRTVGFFTSVFPVYLSIEKSQAPIDTLISIKEQIRRIPKRGIGYGLLRYCCEDQSEAGKLSTLPQAEIIFNYLGQFDRVFGESSIFRLASESPGATISPSASRSHLLQVIGKVMGGQLEISWGYSENIHLKSTVEQLAIDFIEGLRSLIALSQSTDTVNFTPSDFPEAELTQEELNQLLLNQ</sequence>
<dbReference type="Pfam" id="PF00668">
    <property type="entry name" value="Condensation"/>
    <property type="match status" value="1"/>
</dbReference>
<dbReference type="CDD" id="cd19534">
    <property type="entry name" value="E_NRPS"/>
    <property type="match status" value="1"/>
</dbReference>
<dbReference type="InterPro" id="IPR006162">
    <property type="entry name" value="Ppantetheine_attach_site"/>
</dbReference>
<dbReference type="PROSITE" id="PS00012">
    <property type="entry name" value="PHOSPHOPANTETHEINE"/>
    <property type="match status" value="1"/>
</dbReference>
<organism evidence="5 6">
    <name type="scientific">Pelatocladus maniniholoensis HA4357-MV3</name>
    <dbReference type="NCBI Taxonomy" id="1117104"/>
    <lineage>
        <taxon>Bacteria</taxon>
        <taxon>Bacillati</taxon>
        <taxon>Cyanobacteriota</taxon>
        <taxon>Cyanophyceae</taxon>
        <taxon>Nostocales</taxon>
        <taxon>Nostocaceae</taxon>
        <taxon>Pelatocladus</taxon>
    </lineage>
</organism>
<gene>
    <name evidence="5" type="ORF">KME28_27720</name>
</gene>
<dbReference type="Proteomes" id="UP000813215">
    <property type="component" value="Unassembled WGS sequence"/>
</dbReference>